<keyword evidence="3" id="KW-0346">Stress response</keyword>
<accession>A0A1M5J6T0</accession>
<gene>
    <name evidence="3" type="ORF">SAMN05443633_11426</name>
</gene>
<dbReference type="EMBL" id="FQUT01000014">
    <property type="protein sequence ID" value="SHG36278.1"/>
    <property type="molecule type" value="Genomic_DNA"/>
</dbReference>
<feature type="signal peptide" evidence="1">
    <location>
        <begin position="1"/>
        <end position="19"/>
    </location>
</feature>
<dbReference type="Proteomes" id="UP000184518">
    <property type="component" value="Unassembled WGS sequence"/>
</dbReference>
<dbReference type="OrthoDB" id="8602292at2"/>
<dbReference type="Gene3D" id="2.40.128.270">
    <property type="match status" value="1"/>
</dbReference>
<proteinExistence type="predicted"/>
<evidence type="ECO:0000313" key="3">
    <source>
        <dbReference type="EMBL" id="SHG36278.1"/>
    </source>
</evidence>
<dbReference type="RefSeq" id="WP_072962150.1">
    <property type="nucleotide sequence ID" value="NZ_FQUT01000014.1"/>
</dbReference>
<feature type="domain" description="DUF306" evidence="2">
    <location>
        <begin position="31"/>
        <end position="136"/>
    </location>
</feature>
<keyword evidence="4" id="KW-1185">Reference proteome</keyword>
<dbReference type="InterPro" id="IPR005184">
    <property type="entry name" value="DUF306_Meta_HslJ"/>
</dbReference>
<dbReference type="STRING" id="1416778.SAMN05443633_11426"/>
<evidence type="ECO:0000256" key="1">
    <source>
        <dbReference type="SAM" id="SignalP"/>
    </source>
</evidence>
<name>A0A1M5J6T0_9FLAO</name>
<dbReference type="InterPro" id="IPR038670">
    <property type="entry name" value="HslJ-like_sf"/>
</dbReference>
<dbReference type="Pfam" id="PF03724">
    <property type="entry name" value="META"/>
    <property type="match status" value="1"/>
</dbReference>
<sequence length="144" mass="16358">MKKILLTVFSILWFGLSLNCSSVPVKNHQIQREWMLVSFEDYSKEDLIRNNAKIDLTSTIENGKIKAGAFMGCNRIFFASEFKKDGKVKISGIGATEMTCPNIKLEDDFSKSLKNVTNYKVEGHFLTLTYDRGNAMKFVAADWD</sequence>
<organism evidence="3 4">
    <name type="scientific">Chryseobacterium arachidis</name>
    <dbReference type="NCBI Taxonomy" id="1416778"/>
    <lineage>
        <taxon>Bacteria</taxon>
        <taxon>Pseudomonadati</taxon>
        <taxon>Bacteroidota</taxon>
        <taxon>Flavobacteriia</taxon>
        <taxon>Flavobacteriales</taxon>
        <taxon>Weeksellaceae</taxon>
        <taxon>Chryseobacterium group</taxon>
        <taxon>Chryseobacterium</taxon>
    </lineage>
</organism>
<reference evidence="4" key="1">
    <citation type="submission" date="2016-11" db="EMBL/GenBank/DDBJ databases">
        <authorList>
            <person name="Varghese N."/>
            <person name="Submissions S."/>
        </authorList>
    </citation>
    <scope>NUCLEOTIDE SEQUENCE [LARGE SCALE GENOMIC DNA]</scope>
    <source>
        <strain evidence="4">DSM 27619</strain>
    </source>
</reference>
<dbReference type="AlphaFoldDB" id="A0A1M5J6T0"/>
<keyword evidence="1" id="KW-0732">Signal</keyword>
<evidence type="ECO:0000259" key="2">
    <source>
        <dbReference type="Pfam" id="PF03724"/>
    </source>
</evidence>
<protein>
    <submittedName>
        <fullName evidence="3">Heat shock protein HslJ</fullName>
    </submittedName>
</protein>
<feature type="chain" id="PRO_5013132958" evidence="1">
    <location>
        <begin position="20"/>
        <end position="144"/>
    </location>
</feature>
<evidence type="ECO:0000313" key="4">
    <source>
        <dbReference type="Proteomes" id="UP000184518"/>
    </source>
</evidence>